<accession>A0A2T8HKP6</accession>
<dbReference type="Pfam" id="PF09586">
    <property type="entry name" value="YfhO"/>
    <property type="match status" value="1"/>
</dbReference>
<feature type="transmembrane region" description="Helical" evidence="1">
    <location>
        <begin position="794"/>
        <end position="813"/>
    </location>
</feature>
<dbReference type="RefSeq" id="WP_116775454.1">
    <property type="nucleotide sequence ID" value="NZ_QDKG01000002.1"/>
</dbReference>
<evidence type="ECO:0000256" key="1">
    <source>
        <dbReference type="SAM" id="Phobius"/>
    </source>
</evidence>
<dbReference type="PANTHER" id="PTHR38454:SF1">
    <property type="entry name" value="INTEGRAL MEMBRANE PROTEIN"/>
    <property type="match status" value="1"/>
</dbReference>
<feature type="transmembrane region" description="Helical" evidence="1">
    <location>
        <begin position="224"/>
        <end position="246"/>
    </location>
</feature>
<feature type="transmembrane region" description="Helical" evidence="1">
    <location>
        <begin position="119"/>
        <end position="139"/>
    </location>
</feature>
<dbReference type="EMBL" id="QDKG01000002">
    <property type="protein sequence ID" value="PVH25882.1"/>
    <property type="molecule type" value="Genomic_DNA"/>
</dbReference>
<dbReference type="AlphaFoldDB" id="A0A2T8HKP6"/>
<feature type="transmembrane region" description="Helical" evidence="1">
    <location>
        <begin position="192"/>
        <end position="212"/>
    </location>
</feature>
<feature type="transmembrane region" description="Helical" evidence="1">
    <location>
        <begin position="532"/>
        <end position="549"/>
    </location>
</feature>
<feature type="transmembrane region" description="Helical" evidence="1">
    <location>
        <begin position="91"/>
        <end position="113"/>
    </location>
</feature>
<keyword evidence="1" id="KW-0812">Transmembrane</keyword>
<feature type="transmembrane region" description="Helical" evidence="1">
    <location>
        <begin position="441"/>
        <end position="459"/>
    </location>
</feature>
<dbReference type="InterPro" id="IPR018580">
    <property type="entry name" value="Uncharacterised_YfhO"/>
</dbReference>
<sequence>MKNWFKENASHLTIIAILVLLVFFYFTPVWQGKTLAQSDVVQAAGGQKEMFDFKAKDGKAPLWTNSMFGGMPVYQIWLGHEANVTTYISKALRAVFPPPADILLLYLLGGYLLFSVLRLKPWLAAVGAVALAFSSYNMIYIEAGHMNKAYAIAYIAPIIASIILCYRGSWLWGGSLLALFMALEIRTNHIQVTYYLFISLLVLVGFEVYYAIRDKKLKPFLQSTAVQLGAVLVAVLVNATVLFPTYEYSQLTTRGKANLTSAENGGGAESGLTKEYAYGWSQGVGENITFLIPNAYGGRSGGVLDKNSNVAKFVKGLNVPEAQAEQFAQSMPTYWGEKMFTSGPWYFGAGVIFLFILGIVIVKNRYKWWLVSATGLTIFLAFGKHLPFISDLFFDYFPMYNKFRAVESILVIPSVLIPILAILALDQIISRAAEVKNLDKKLLYTGGGVAALCLLIALMPDLFLSFRSSTHQQLITSYQQQVGDAAMGNEIVNALLKDRAAIASADAWRSLIIVLITFGAVWFYIKKKASLTIMLAAVGLVTLADLWTVNKRYLNDESFNSPAALQDHMPKREVDDLILMDKDPSYRVFDLTTSPFQDARQSYYHKSLGGYHAAKLMRFQEVLEHQFDGAINEDVLDMFNVRYVITRDPKNNSERIQRRSSAAGNAWFVDKITFVKDNNEEMNALDSFDPRKEAFVNKEFEDKLKATQLGNSANAQINLVSYHPDTMRYEYTAPRDAFAVFSEVYYEKGWKAYVDGEEVPIIRADYILRALQLPGGNHEVEFIFAPQSMKTSTVLSMIFSIVLVLGIAGALFWHYRRKSQTPKVVVNHK</sequence>
<protein>
    <recommendedName>
        <fullName evidence="4">YfhO family protein</fullName>
    </recommendedName>
</protein>
<feature type="transmembrane region" description="Helical" evidence="1">
    <location>
        <begin position="369"/>
        <end position="389"/>
    </location>
</feature>
<feature type="transmembrane region" description="Helical" evidence="1">
    <location>
        <begin position="345"/>
        <end position="362"/>
    </location>
</feature>
<gene>
    <name evidence="2" type="ORF">DC487_08105</name>
</gene>
<feature type="transmembrane region" description="Helical" evidence="1">
    <location>
        <begin position="507"/>
        <end position="525"/>
    </location>
</feature>
<feature type="transmembrane region" description="Helical" evidence="1">
    <location>
        <begin position="12"/>
        <end position="30"/>
    </location>
</feature>
<keyword evidence="3" id="KW-1185">Reference proteome</keyword>
<keyword evidence="1" id="KW-1133">Transmembrane helix</keyword>
<feature type="transmembrane region" description="Helical" evidence="1">
    <location>
        <begin position="409"/>
        <end position="429"/>
    </location>
</feature>
<reference evidence="2 3" key="1">
    <citation type="submission" date="2018-04" db="EMBL/GenBank/DDBJ databases">
        <title>Sphingobacterium cortibacter sp. nov.</title>
        <authorList>
            <person name="Li Y."/>
        </authorList>
    </citation>
    <scope>NUCLEOTIDE SEQUENCE [LARGE SCALE GENOMIC DNA]</scope>
    <source>
        <strain evidence="2 3">2c-3</strain>
    </source>
</reference>
<proteinExistence type="predicted"/>
<name>A0A2T8HKP6_9SPHI</name>
<dbReference type="OrthoDB" id="9772884at2"/>
<evidence type="ECO:0000313" key="2">
    <source>
        <dbReference type="EMBL" id="PVH25882.1"/>
    </source>
</evidence>
<evidence type="ECO:0008006" key="4">
    <source>
        <dbReference type="Google" id="ProtNLM"/>
    </source>
</evidence>
<keyword evidence="1" id="KW-0472">Membrane</keyword>
<comment type="caution">
    <text evidence="2">The sequence shown here is derived from an EMBL/GenBank/DDBJ whole genome shotgun (WGS) entry which is preliminary data.</text>
</comment>
<evidence type="ECO:0000313" key="3">
    <source>
        <dbReference type="Proteomes" id="UP000245627"/>
    </source>
</evidence>
<dbReference type="Proteomes" id="UP000245627">
    <property type="component" value="Unassembled WGS sequence"/>
</dbReference>
<feature type="transmembrane region" description="Helical" evidence="1">
    <location>
        <begin position="151"/>
        <end position="172"/>
    </location>
</feature>
<dbReference type="PANTHER" id="PTHR38454">
    <property type="entry name" value="INTEGRAL MEMBRANE PROTEIN-RELATED"/>
    <property type="match status" value="1"/>
</dbReference>
<organism evidence="2 3">
    <name type="scientific">Sphingobacterium corticibacter</name>
    <dbReference type="NCBI Taxonomy" id="2171749"/>
    <lineage>
        <taxon>Bacteria</taxon>
        <taxon>Pseudomonadati</taxon>
        <taxon>Bacteroidota</taxon>
        <taxon>Sphingobacteriia</taxon>
        <taxon>Sphingobacteriales</taxon>
        <taxon>Sphingobacteriaceae</taxon>
        <taxon>Sphingobacterium</taxon>
    </lineage>
</organism>